<dbReference type="Proteomes" id="UP001500213">
    <property type="component" value="Unassembled WGS sequence"/>
</dbReference>
<dbReference type="NCBIfam" id="NF033766">
    <property type="entry name" value="choice_anch_G"/>
    <property type="match status" value="1"/>
</dbReference>
<evidence type="ECO:0000256" key="1">
    <source>
        <dbReference type="SAM" id="Phobius"/>
    </source>
</evidence>
<comment type="caution">
    <text evidence="2">The sequence shown here is derived from an EMBL/GenBank/DDBJ whole genome shotgun (WGS) entry which is preliminary data.</text>
</comment>
<organism evidence="2 3">
    <name type="scientific">Gryllotalpicola kribbensis</name>
    <dbReference type="NCBI Taxonomy" id="993084"/>
    <lineage>
        <taxon>Bacteria</taxon>
        <taxon>Bacillati</taxon>
        <taxon>Actinomycetota</taxon>
        <taxon>Actinomycetes</taxon>
        <taxon>Micrococcales</taxon>
        <taxon>Microbacteriaceae</taxon>
        <taxon>Gryllotalpicola</taxon>
    </lineage>
</organism>
<evidence type="ECO:0000313" key="3">
    <source>
        <dbReference type="Proteomes" id="UP001500213"/>
    </source>
</evidence>
<keyword evidence="3" id="KW-1185">Reference proteome</keyword>
<keyword evidence="1" id="KW-1133">Transmembrane helix</keyword>
<name>A0ABP8AXR8_9MICO</name>
<accession>A0ABP8AXR8</accession>
<gene>
    <name evidence="2" type="ORF">GCM10022288_25720</name>
</gene>
<protein>
    <recommendedName>
        <fullName evidence="4">Choice-of-anchor G family protein</fullName>
    </recommendedName>
</protein>
<evidence type="ECO:0000313" key="2">
    <source>
        <dbReference type="EMBL" id="GAA4192837.1"/>
    </source>
</evidence>
<keyword evidence="1" id="KW-0472">Membrane</keyword>
<keyword evidence="1" id="KW-0812">Transmembrane</keyword>
<dbReference type="InterPro" id="IPR047900">
    <property type="entry name" value="Choice_anch_G"/>
</dbReference>
<reference evidence="3" key="1">
    <citation type="journal article" date="2019" name="Int. J. Syst. Evol. Microbiol.">
        <title>The Global Catalogue of Microorganisms (GCM) 10K type strain sequencing project: providing services to taxonomists for standard genome sequencing and annotation.</title>
        <authorList>
            <consortium name="The Broad Institute Genomics Platform"/>
            <consortium name="The Broad Institute Genome Sequencing Center for Infectious Disease"/>
            <person name="Wu L."/>
            <person name="Ma J."/>
        </authorList>
    </citation>
    <scope>NUCLEOTIDE SEQUENCE [LARGE SCALE GENOMIC DNA]</scope>
    <source>
        <strain evidence="3">JCM 17593</strain>
    </source>
</reference>
<proteinExistence type="predicted"/>
<feature type="transmembrane region" description="Helical" evidence="1">
    <location>
        <begin position="347"/>
        <end position="367"/>
    </location>
</feature>
<evidence type="ECO:0008006" key="4">
    <source>
        <dbReference type="Google" id="ProtNLM"/>
    </source>
</evidence>
<dbReference type="EMBL" id="BAABBX010000016">
    <property type="protein sequence ID" value="GAA4192837.1"/>
    <property type="molecule type" value="Genomic_DNA"/>
</dbReference>
<sequence length="377" mass="36353">MLSSDVLDSLVALKGATAVDSDGSGDVTSDTPLDASAIAGLVGLQAGTTNLFGDNGIIQLGAVGQYAQANDDGSSSAFSGAVSQAPSLIGVSTVTPSNVGAPTADSTAEIALGSTTDPVSLDVTLGALAASAQETAAGDQSGQYTLADAGITVGGSVLSPVLASLNTPLQTLLGVASGLGVNVADPISSDGTVTLTLQDLLDAAGVTSINDLPPGTNLLTYVPAAVVTVVTNAVNGVLTTLQNAVSTIPVLGPTVLAPAIATAQAVINPILSGLTGTLEGPLGAAITALAQLAVNVQTHNSDGSFTETALRVGVGPNGSLASVDLANATVGPNAGPVAVPLINPSSAGIAGGVALLGGGAWFLAGLLRRRRLLATAA</sequence>